<dbReference type="Proteomes" id="UP000292402">
    <property type="component" value="Unassembled WGS sequence"/>
</dbReference>
<feature type="compositionally biased region" description="Basic and acidic residues" evidence="1">
    <location>
        <begin position="513"/>
        <end position="522"/>
    </location>
</feature>
<evidence type="ECO:0000313" key="2">
    <source>
        <dbReference type="EMBL" id="RYN24585.1"/>
    </source>
</evidence>
<dbReference type="EMBL" id="PDXA01000100">
    <property type="protein sequence ID" value="RYN24585.1"/>
    <property type="molecule type" value="Genomic_DNA"/>
</dbReference>
<feature type="region of interest" description="Disordered" evidence="1">
    <location>
        <begin position="498"/>
        <end position="527"/>
    </location>
</feature>
<accession>A0A4Q4LYA9</accession>
<gene>
    <name evidence="2" type="ORF">AA0114_g12752</name>
</gene>
<evidence type="ECO:0000256" key="1">
    <source>
        <dbReference type="SAM" id="MobiDB-lite"/>
    </source>
</evidence>
<comment type="caution">
    <text evidence="2">The sequence shown here is derived from an EMBL/GenBank/DDBJ whole genome shotgun (WGS) entry which is preliminary data.</text>
</comment>
<dbReference type="AlphaFoldDB" id="A0A4Q4LYA9"/>
<name>A0A4Q4LYA9_9PLEO</name>
<organism evidence="2 3">
    <name type="scientific">Alternaria tenuissima</name>
    <dbReference type="NCBI Taxonomy" id="119927"/>
    <lineage>
        <taxon>Eukaryota</taxon>
        <taxon>Fungi</taxon>
        <taxon>Dikarya</taxon>
        <taxon>Ascomycota</taxon>
        <taxon>Pezizomycotina</taxon>
        <taxon>Dothideomycetes</taxon>
        <taxon>Pleosporomycetidae</taxon>
        <taxon>Pleosporales</taxon>
        <taxon>Pleosporineae</taxon>
        <taxon>Pleosporaceae</taxon>
        <taxon>Alternaria</taxon>
        <taxon>Alternaria sect. Alternaria</taxon>
        <taxon>Alternaria alternata complex</taxon>
    </lineage>
</organism>
<reference evidence="3" key="1">
    <citation type="journal article" date="2019" name="bioRxiv">
        <title>Genomics, evolutionary history and diagnostics of the Alternaria alternata species group including apple and Asian pear pathotypes.</title>
        <authorList>
            <person name="Armitage A.D."/>
            <person name="Cockerton H.M."/>
            <person name="Sreenivasaprasad S."/>
            <person name="Woodhall J.W."/>
            <person name="Lane C.R."/>
            <person name="Harrison R.J."/>
            <person name="Clarkson J.P."/>
        </authorList>
    </citation>
    <scope>NUCLEOTIDE SEQUENCE [LARGE SCALE GENOMIC DNA]</scope>
    <source>
        <strain evidence="3">FERA 1082</strain>
    </source>
</reference>
<sequence>MPSLLRNTLDHAFVRSKRTGDVKIRGAKGSSHRSASFLAPHERILHYVGKERTYVCRCTNPRRHSVRISCVAFESRHLSADLTLYLERHNLQSCAIADLEDYHEWQDAKWEMEGVYADEFHYANRNKDVVCRCLQSWSHDYGTPRHPEIIERCAEFFCAYSGELTATKKQWKSFDYSSPPPYSSIVQDQPGHQRTFKDTRKKHRPTISPEVEVRNKAERKASVMPDHRGHASIQEATPECEQEMLPQAWQPAHPSLSKARPGAESAYSTPMGTVPPSRSASSSVALNLTQRASSSASSSQFQDEAGTAVNTDVFNPSRTRDWLAILALTTCVMCSAYEKKAIRALLKRFPDLEFPDSPKVQATGVVPGSYGDDGGLPKFDSGSMKSVPVPGDPLGIHEENGCYEEDGGYEEDDYGTTTSRESLPFDNGLWYRDRLHYEKYGDMASQIPVADLPARSLQVEFPCFDRDEGNKTPVAELTDRRSPVELPATPVRRRHTATLKKLEGQEWDTASESEAKHSRLQHEQTISGTFNYARKTARLSSPFE</sequence>
<evidence type="ECO:0000313" key="3">
    <source>
        <dbReference type="Proteomes" id="UP000292402"/>
    </source>
</evidence>
<protein>
    <submittedName>
        <fullName evidence="2">Uncharacterized protein</fullName>
    </submittedName>
</protein>
<feature type="region of interest" description="Disordered" evidence="1">
    <location>
        <begin position="182"/>
        <end position="207"/>
    </location>
</feature>
<proteinExistence type="predicted"/>
<feature type="region of interest" description="Disordered" evidence="1">
    <location>
        <begin position="252"/>
        <end position="281"/>
    </location>
</feature>